<feature type="compositionally biased region" description="Polar residues" evidence="2">
    <location>
        <begin position="542"/>
        <end position="561"/>
    </location>
</feature>
<protein>
    <submittedName>
        <fullName evidence="3">General transcription factor IIIC, polypeptide 3</fullName>
    </submittedName>
</protein>
<dbReference type="EMBL" id="VWRR01000008">
    <property type="protein sequence ID" value="KAF6003148.1"/>
    <property type="molecule type" value="Genomic_DNA"/>
</dbReference>
<keyword evidence="1" id="KW-0802">TPR repeat</keyword>
<dbReference type="GO" id="GO:0000127">
    <property type="term" value="C:transcription factor TFIIIC complex"/>
    <property type="evidence" value="ECO:0007669"/>
    <property type="project" value="TreeGrafter"/>
</dbReference>
<dbReference type="GO" id="GO:0006383">
    <property type="term" value="P:transcription by RNA polymerase III"/>
    <property type="evidence" value="ECO:0007669"/>
    <property type="project" value="InterPro"/>
</dbReference>
<proteinExistence type="predicted"/>
<dbReference type="SMART" id="SM00028">
    <property type="entry name" value="TPR"/>
    <property type="match status" value="4"/>
</dbReference>
<dbReference type="InterPro" id="IPR011990">
    <property type="entry name" value="TPR-like_helical_dom_sf"/>
</dbReference>
<sequence length="627" mass="69001">MDPPEGSLDFSESDSDDADALDAEREGLLGLDAIQAPRTHSKTEFHPATVSSTALAAASNYYLERGSSAPDEEDVFGARLERQVFGIGDQVESSLGLTSGRGRRGRQRGRRPAARLAPELEPLLAKAHLCFLENKLDEALQACHEVVVKDPKAVPAYKTLSLIHGLRDESNKALDYALIAAHLNPLDAGWWKQIAAESVRVGKPRQAIHCLSKALRAARGHDMDALRERAYLYLQIGDDKRASAGFEQLLKLEPQNEDAVVSWARMLLRRGEAAAAESLLSNWLDAAARRERVRAGNRSWPNGRIAVAEMRLSRAVQQTQGSSPLVAGTSDVRFYGDHMETGERRPLLTHVRVHEALADAQLVQGKATEVAAAMSRLALLLTAARMVRKPSPDASVLSPTAVVARTSSRAETESVVHSLCASLQSEEGSSPGLALPLRLRARLALAHLLLGDPQPARRIGILLLSEEQVPFLYFHDLLYHFQQILARSAEFDLEIAILERLVARPPYDQDEQLCRRLSSLRSARQAESVERVKADRTLVQCDQPTRANASAHKSSAESTLADTDAVPEHKSSLERSCRPTRRRTSAQVPETTRTKRSRMNGICTRQHDQEAASSVPLTPTERRRSAR</sequence>
<name>A0A7J7IJE5_9RHOD</name>
<dbReference type="InterPro" id="IPR039340">
    <property type="entry name" value="Tfc4/TFIIIC-102/Sfc4"/>
</dbReference>
<feature type="region of interest" description="Disordered" evidence="2">
    <location>
        <begin position="1"/>
        <end position="26"/>
    </location>
</feature>
<reference evidence="3 4" key="1">
    <citation type="journal article" date="2020" name="J. Phycol.">
        <title>Comparative genome analysis reveals Cyanidiococcus gen. nov., a new extremophilic red algal genus sister to Cyanidioschyzon (Cyanidioschyzonaceae, Rhodophyta).</title>
        <authorList>
            <person name="Liu S.-L."/>
            <person name="Chiang Y.-R."/>
            <person name="Yoon H.S."/>
            <person name="Fu H.-Y."/>
        </authorList>
    </citation>
    <scope>NUCLEOTIDE SEQUENCE [LARGE SCALE GENOMIC DNA]</scope>
    <source>
        <strain evidence="3 4">THAL066</strain>
    </source>
</reference>
<feature type="compositionally biased region" description="Basic and acidic residues" evidence="2">
    <location>
        <begin position="566"/>
        <end position="577"/>
    </location>
</feature>
<feature type="region of interest" description="Disordered" evidence="2">
    <location>
        <begin position="542"/>
        <end position="627"/>
    </location>
</feature>
<dbReference type="Gene3D" id="1.25.40.10">
    <property type="entry name" value="Tetratricopeptide repeat domain"/>
    <property type="match status" value="1"/>
</dbReference>
<evidence type="ECO:0000256" key="1">
    <source>
        <dbReference type="PROSITE-ProRule" id="PRU00339"/>
    </source>
</evidence>
<organism evidence="3 4">
    <name type="scientific">Cyanidiococcus yangmingshanensis</name>
    <dbReference type="NCBI Taxonomy" id="2690220"/>
    <lineage>
        <taxon>Eukaryota</taxon>
        <taxon>Rhodophyta</taxon>
        <taxon>Bangiophyceae</taxon>
        <taxon>Cyanidiales</taxon>
        <taxon>Cyanidiaceae</taxon>
        <taxon>Cyanidiococcus</taxon>
    </lineage>
</organism>
<dbReference type="PANTHER" id="PTHR23082">
    <property type="entry name" value="TRANSCRIPTION INITIATION FACTOR IIIC TFIIIC , POLYPEPTIDE 3-RELATED"/>
    <property type="match status" value="1"/>
</dbReference>
<evidence type="ECO:0000313" key="4">
    <source>
        <dbReference type="Proteomes" id="UP000530660"/>
    </source>
</evidence>
<dbReference type="OrthoDB" id="9991317at2759"/>
<evidence type="ECO:0000313" key="3">
    <source>
        <dbReference type="EMBL" id="KAF6003148.1"/>
    </source>
</evidence>
<dbReference type="Proteomes" id="UP000530660">
    <property type="component" value="Unassembled WGS sequence"/>
</dbReference>
<accession>A0A7J7IJE5</accession>
<dbReference type="InterPro" id="IPR019734">
    <property type="entry name" value="TPR_rpt"/>
</dbReference>
<gene>
    <name evidence="3" type="primary">GTF3C3</name>
    <name evidence="3" type="ORF">F1559_004631</name>
</gene>
<evidence type="ECO:0000256" key="2">
    <source>
        <dbReference type="SAM" id="MobiDB-lite"/>
    </source>
</evidence>
<dbReference type="AlphaFoldDB" id="A0A7J7IJE5"/>
<dbReference type="PANTHER" id="PTHR23082:SF0">
    <property type="entry name" value="GENERAL TRANSCRIPTION FACTOR 3C POLYPEPTIDE 3"/>
    <property type="match status" value="1"/>
</dbReference>
<dbReference type="SUPFAM" id="SSF48452">
    <property type="entry name" value="TPR-like"/>
    <property type="match status" value="1"/>
</dbReference>
<feature type="compositionally biased region" description="Acidic residues" evidence="2">
    <location>
        <begin position="11"/>
        <end position="21"/>
    </location>
</feature>
<feature type="compositionally biased region" description="Low complexity" evidence="2">
    <location>
        <begin position="1"/>
        <end position="10"/>
    </location>
</feature>
<comment type="caution">
    <text evidence="3">The sequence shown here is derived from an EMBL/GenBank/DDBJ whole genome shotgun (WGS) entry which is preliminary data.</text>
</comment>
<keyword evidence="4" id="KW-1185">Reference proteome</keyword>
<dbReference type="PROSITE" id="PS50005">
    <property type="entry name" value="TPR"/>
    <property type="match status" value="1"/>
</dbReference>
<feature type="repeat" description="TPR" evidence="1">
    <location>
        <begin position="223"/>
        <end position="256"/>
    </location>
</feature>